<dbReference type="Proteomes" id="UP000002236">
    <property type="component" value="Segment"/>
</dbReference>
<evidence type="ECO:0000313" key="2">
    <source>
        <dbReference type="Proteomes" id="UP000002236"/>
    </source>
</evidence>
<reference evidence="1 2" key="1">
    <citation type="journal article" date="2012" name="Vet. Microbiol.">
        <title>Complete genome sequence and characterization of a broad-host range T4-like bacteriophage phiAS5 infecting Aeromonas salmonicida subsp. salmonicida.</title>
        <authorList>
            <person name="Kim J.H."/>
            <person name="Son J.S."/>
            <person name="Choi Y.J."/>
            <person name="Choresca C.H.Jr."/>
            <person name="Shin S.P."/>
            <person name="Han J.E."/>
            <person name="Jun J.W."/>
            <person name="Park S.C."/>
        </authorList>
    </citation>
    <scope>NUCLEOTIDE SEQUENCE [LARGE SCALE GENOMIC DNA]</scope>
</reference>
<dbReference type="EMBL" id="HM452126">
    <property type="protein sequence ID" value="ADM80130.1"/>
    <property type="molecule type" value="Genomic_DNA"/>
</dbReference>
<dbReference type="RefSeq" id="YP_003969576.1">
    <property type="nucleotide sequence ID" value="NC_014636.1"/>
</dbReference>
<sequence length="94" mass="10791">MPTNINLLIYNINEFKKALVNYADSIKLNDDQNWEADDVTMSDNGDLEFKLHSRAGEGDFFYTTLNMKLFSDDRVIENHLANCRARMQGKNSGL</sequence>
<protein>
    <submittedName>
        <fullName evidence="1">Uncharacterized protein</fullName>
    </submittedName>
</protein>
<proteinExistence type="predicted"/>
<gene>
    <name evidence="1" type="ORF">phiAS5_ORF0287</name>
</gene>
<accession>E1A241</accession>
<keyword evidence="2" id="KW-1185">Reference proteome</keyword>
<dbReference type="GeneID" id="9861694"/>
<name>E1A241_9CAUD</name>
<dbReference type="KEGG" id="vg:9861694"/>
<evidence type="ECO:0000313" key="1">
    <source>
        <dbReference type="EMBL" id="ADM80130.1"/>
    </source>
</evidence>
<dbReference type="OrthoDB" id="25676at10239"/>
<organism evidence="1 2">
    <name type="scientific">Aeromonas phage phiAS5</name>
    <dbReference type="NCBI Taxonomy" id="879630"/>
    <lineage>
        <taxon>Viruses</taxon>
        <taxon>Duplodnaviria</taxon>
        <taxon>Heunggongvirae</taxon>
        <taxon>Uroviricota</taxon>
        <taxon>Caudoviricetes</taxon>
        <taxon>Pantevenvirales</taxon>
        <taxon>Straboviridae</taxon>
        <taxon>Chrysonvirus</taxon>
        <taxon>Chrysonvirus as5</taxon>
    </lineage>
</organism>